<keyword evidence="3 5" id="KW-0732">Signal</keyword>
<accession>A0ABU3U7R9</accession>
<dbReference type="InterPro" id="IPR044925">
    <property type="entry name" value="His-Me_finger_sf"/>
</dbReference>
<dbReference type="Proteomes" id="UP001268651">
    <property type="component" value="Unassembled WGS sequence"/>
</dbReference>
<dbReference type="NCBIfam" id="TIGR04183">
    <property type="entry name" value="Por_Secre_tail"/>
    <property type="match status" value="1"/>
</dbReference>
<gene>
    <name evidence="7" type="ORF">RXV94_09850</name>
</gene>
<evidence type="ECO:0000256" key="4">
    <source>
        <dbReference type="ARBA" id="ARBA00022801"/>
    </source>
</evidence>
<dbReference type="PANTHER" id="PTHR33607:SF2">
    <property type="entry name" value="ENDONUCLEASE-1"/>
    <property type="match status" value="1"/>
</dbReference>
<sequence>MKHIYFLFLLTSFLSFAQPTGYYDWANGRNGYPLKTALKEIIDANNDGLSTEYLSVDNGYGGLYITYETSDRDNYFEDNGTVLDMYSERVDSDGNNLADNYEYTYEIENPDDRDSGSGGTSEGEYYNREHVIPQSVFDSDDPMRNDAHFVIPSDKFVNAQRGNFPFGVVDSPDWTSTNGSKRGNNLNSGYSAGYTNTVFEPIDEFKGDIARMFFYFVTRYEDDITGFNTYDMFDGSSDKVFNQTFLNILYQWHLDDPVSIREQDRNNAIFARQNNRNPFIDHPEYVQQIWSASLSTENNYNSISVSMYPNPVKNNLHFSTTQDLDLIIYDVLGKKVLIEKVSSDQNSVDVSSFNKGIYLVRLISENGQVTKKLIKQ</sequence>
<evidence type="ECO:0000256" key="3">
    <source>
        <dbReference type="ARBA" id="ARBA00022729"/>
    </source>
</evidence>
<dbReference type="GO" id="GO:0004519">
    <property type="term" value="F:endonuclease activity"/>
    <property type="evidence" value="ECO:0007669"/>
    <property type="project" value="UniProtKB-KW"/>
</dbReference>
<proteinExistence type="inferred from homology"/>
<feature type="chain" id="PRO_5046550925" evidence="5">
    <location>
        <begin position="18"/>
        <end position="376"/>
    </location>
</feature>
<reference evidence="7 8" key="1">
    <citation type="submission" date="2023-10" db="EMBL/GenBank/DDBJ databases">
        <title>Marimonas sp. nov. isolated from tidal mud flat.</title>
        <authorList>
            <person name="Jaincy N.J."/>
            <person name="Srinivasan S."/>
            <person name="Lee S.-S."/>
        </authorList>
    </citation>
    <scope>NUCLEOTIDE SEQUENCE [LARGE SCALE GENOMIC DNA]</scope>
    <source>
        <strain evidence="7 8">MJ-SS3</strain>
    </source>
</reference>
<keyword evidence="7" id="KW-0255">Endonuclease</keyword>
<keyword evidence="2" id="KW-0540">Nuclease</keyword>
<dbReference type="RefSeq" id="WP_316662514.1">
    <property type="nucleotide sequence ID" value="NZ_JAWHTF010000005.1"/>
</dbReference>
<evidence type="ECO:0000259" key="6">
    <source>
        <dbReference type="Pfam" id="PF18962"/>
    </source>
</evidence>
<dbReference type="PANTHER" id="PTHR33607">
    <property type="entry name" value="ENDONUCLEASE-1"/>
    <property type="match status" value="1"/>
</dbReference>
<evidence type="ECO:0000313" key="7">
    <source>
        <dbReference type="EMBL" id="MDU8886463.1"/>
    </source>
</evidence>
<dbReference type="Pfam" id="PF04231">
    <property type="entry name" value="Endonuclease_1"/>
    <property type="match status" value="1"/>
</dbReference>
<feature type="domain" description="Secretion system C-terminal sorting" evidence="6">
    <location>
        <begin position="307"/>
        <end position="374"/>
    </location>
</feature>
<dbReference type="EMBL" id="JAWHTF010000005">
    <property type="protein sequence ID" value="MDU8886463.1"/>
    <property type="molecule type" value="Genomic_DNA"/>
</dbReference>
<evidence type="ECO:0000256" key="1">
    <source>
        <dbReference type="ARBA" id="ARBA00006429"/>
    </source>
</evidence>
<keyword evidence="4" id="KW-0378">Hydrolase</keyword>
<dbReference type="Pfam" id="PF18962">
    <property type="entry name" value="Por_Secre_tail"/>
    <property type="match status" value="1"/>
</dbReference>
<comment type="caution">
    <text evidence="7">The sequence shown here is derived from an EMBL/GenBank/DDBJ whole genome shotgun (WGS) entry which is preliminary data.</text>
</comment>
<dbReference type="InterPro" id="IPR026444">
    <property type="entry name" value="Secre_tail"/>
</dbReference>
<dbReference type="SUPFAM" id="SSF54060">
    <property type="entry name" value="His-Me finger endonucleases"/>
    <property type="match status" value="1"/>
</dbReference>
<dbReference type="InterPro" id="IPR007346">
    <property type="entry name" value="Endonuclease-I"/>
</dbReference>
<organism evidence="7 8">
    <name type="scientific">Gilvirhabdus luticola</name>
    <dbReference type="NCBI Taxonomy" id="3079858"/>
    <lineage>
        <taxon>Bacteria</taxon>
        <taxon>Pseudomonadati</taxon>
        <taxon>Bacteroidota</taxon>
        <taxon>Flavobacteriia</taxon>
        <taxon>Flavobacteriales</taxon>
        <taxon>Flavobacteriaceae</taxon>
        <taxon>Gilvirhabdus</taxon>
    </lineage>
</organism>
<comment type="similarity">
    <text evidence="1">Belongs to the EndA/NucM nuclease family.</text>
</comment>
<name>A0ABU3U7R9_9FLAO</name>
<protein>
    <submittedName>
        <fullName evidence="7">Endonuclease</fullName>
    </submittedName>
</protein>
<evidence type="ECO:0000256" key="2">
    <source>
        <dbReference type="ARBA" id="ARBA00022722"/>
    </source>
</evidence>
<evidence type="ECO:0000313" key="8">
    <source>
        <dbReference type="Proteomes" id="UP001268651"/>
    </source>
</evidence>
<keyword evidence="8" id="KW-1185">Reference proteome</keyword>
<evidence type="ECO:0000256" key="5">
    <source>
        <dbReference type="SAM" id="SignalP"/>
    </source>
</evidence>
<feature type="signal peptide" evidence="5">
    <location>
        <begin position="1"/>
        <end position="17"/>
    </location>
</feature>